<protein>
    <submittedName>
        <fullName evidence="2">Uncharacterized protein</fullName>
    </submittedName>
</protein>
<gene>
    <name evidence="2" type="primary">Necator_chrX.g26295</name>
    <name evidence="2" type="ORF">RB195_026129</name>
</gene>
<proteinExistence type="predicted"/>
<feature type="region of interest" description="Disordered" evidence="1">
    <location>
        <begin position="73"/>
        <end position="124"/>
    </location>
</feature>
<keyword evidence="3" id="KW-1185">Reference proteome</keyword>
<sequence>MFKYPGKRDIVGSKTDTRKVNETDPVSWICMRRAAGVHMCASRHKISALSSQEGRKLPPSLKAEYRREYEKEIKASRSTQDTTPPTPIHPIVRYKKRRSIYKDESPRSGLRPSHTLEGTRSRSDYGIVSQMQRMEEQRKLSDYGLLPPVVLPCVQISSVSLPSRSSTPSRFQRGRHSWKERRLINVDNSVAFARVKIMPIGGNPRNFCKNRDSQLLSL</sequence>
<dbReference type="Proteomes" id="UP001303046">
    <property type="component" value="Unassembled WGS sequence"/>
</dbReference>
<evidence type="ECO:0000313" key="3">
    <source>
        <dbReference type="Proteomes" id="UP001303046"/>
    </source>
</evidence>
<accession>A0ABR1EVG9</accession>
<evidence type="ECO:0000256" key="1">
    <source>
        <dbReference type="SAM" id="MobiDB-lite"/>
    </source>
</evidence>
<comment type="caution">
    <text evidence="2">The sequence shown here is derived from an EMBL/GenBank/DDBJ whole genome shotgun (WGS) entry which is preliminary data.</text>
</comment>
<dbReference type="EMBL" id="JAVFWL010000006">
    <property type="protein sequence ID" value="KAK6766657.1"/>
    <property type="molecule type" value="Genomic_DNA"/>
</dbReference>
<reference evidence="2 3" key="1">
    <citation type="submission" date="2023-08" db="EMBL/GenBank/DDBJ databases">
        <title>A Necator americanus chromosomal reference genome.</title>
        <authorList>
            <person name="Ilik V."/>
            <person name="Petrzelkova K.J."/>
            <person name="Pardy F."/>
            <person name="Fuh T."/>
            <person name="Niatou-Singa F.S."/>
            <person name="Gouil Q."/>
            <person name="Baker L."/>
            <person name="Ritchie M.E."/>
            <person name="Jex A.R."/>
            <person name="Gazzola D."/>
            <person name="Li H."/>
            <person name="Toshio Fujiwara R."/>
            <person name="Zhan B."/>
            <person name="Aroian R.V."/>
            <person name="Pafco B."/>
            <person name="Schwarz E.M."/>
        </authorList>
    </citation>
    <scope>NUCLEOTIDE SEQUENCE [LARGE SCALE GENOMIC DNA]</scope>
    <source>
        <strain evidence="2 3">Aroian</strain>
        <tissue evidence="2">Whole animal</tissue>
    </source>
</reference>
<organism evidence="2 3">
    <name type="scientific">Necator americanus</name>
    <name type="common">Human hookworm</name>
    <dbReference type="NCBI Taxonomy" id="51031"/>
    <lineage>
        <taxon>Eukaryota</taxon>
        <taxon>Metazoa</taxon>
        <taxon>Ecdysozoa</taxon>
        <taxon>Nematoda</taxon>
        <taxon>Chromadorea</taxon>
        <taxon>Rhabditida</taxon>
        <taxon>Rhabditina</taxon>
        <taxon>Rhabditomorpha</taxon>
        <taxon>Strongyloidea</taxon>
        <taxon>Ancylostomatidae</taxon>
        <taxon>Bunostominae</taxon>
        <taxon>Necator</taxon>
    </lineage>
</organism>
<evidence type="ECO:0000313" key="2">
    <source>
        <dbReference type="EMBL" id="KAK6766657.1"/>
    </source>
</evidence>
<name>A0ABR1EVG9_NECAM</name>